<sequence length="190" mass="20158">MPQYRLADLGLLPNVLSALRLPLAAVFPFVVDDVRAALAVLFAAALTDVLDGWLARRRGQLTAVGAVVDPIADKVFAVTVVVTLLYTRRMPAWAPLALLSREILEAPLLAWVLVSPRFRGARRAGARANVPGKLATCVQFVAVVTAITAPHLVEGALVASACVGTLAGASYWTREIERARRLAGGSPRGT</sequence>
<keyword evidence="10" id="KW-1208">Phospholipid metabolism</keyword>
<keyword evidence="7" id="KW-0443">Lipid metabolism</keyword>
<evidence type="ECO:0000256" key="1">
    <source>
        <dbReference type="ARBA" id="ARBA00004141"/>
    </source>
</evidence>
<evidence type="ECO:0000256" key="6">
    <source>
        <dbReference type="ARBA" id="ARBA00022989"/>
    </source>
</evidence>
<comment type="subcellular location">
    <subcellularLocation>
        <location evidence="1">Membrane</location>
        <topology evidence="1">Multi-pass membrane protein</topology>
    </subcellularLocation>
</comment>
<dbReference type="Pfam" id="PF01066">
    <property type="entry name" value="CDP-OH_P_transf"/>
    <property type="match status" value="1"/>
</dbReference>
<dbReference type="PANTHER" id="PTHR14269">
    <property type="entry name" value="CDP-DIACYLGLYCEROL--GLYCEROL-3-PHOSPHATE 3-PHOSPHATIDYLTRANSFERASE-RELATED"/>
    <property type="match status" value="1"/>
</dbReference>
<dbReference type="GO" id="GO:0016780">
    <property type="term" value="F:phosphotransferase activity, for other substituted phosphate groups"/>
    <property type="evidence" value="ECO:0007669"/>
    <property type="project" value="InterPro"/>
</dbReference>
<dbReference type="InterPro" id="IPR050324">
    <property type="entry name" value="CDP-alcohol_PTase-I"/>
</dbReference>
<dbReference type="AlphaFoldDB" id="A0A4U1JE09"/>
<evidence type="ECO:0000256" key="7">
    <source>
        <dbReference type="ARBA" id="ARBA00023098"/>
    </source>
</evidence>
<proteinExistence type="inferred from homology"/>
<gene>
    <name evidence="12" type="ORF">E8A74_12985</name>
</gene>
<dbReference type="InterPro" id="IPR048254">
    <property type="entry name" value="CDP_ALCOHOL_P_TRANSF_CS"/>
</dbReference>
<keyword evidence="4 11" id="KW-0808">Transferase</keyword>
<evidence type="ECO:0000256" key="11">
    <source>
        <dbReference type="RuleBase" id="RU003750"/>
    </source>
</evidence>
<dbReference type="Proteomes" id="UP000309215">
    <property type="component" value="Unassembled WGS sequence"/>
</dbReference>
<organism evidence="12 13">
    <name type="scientific">Polyangium fumosum</name>
    <dbReference type="NCBI Taxonomy" id="889272"/>
    <lineage>
        <taxon>Bacteria</taxon>
        <taxon>Pseudomonadati</taxon>
        <taxon>Myxococcota</taxon>
        <taxon>Polyangia</taxon>
        <taxon>Polyangiales</taxon>
        <taxon>Polyangiaceae</taxon>
        <taxon>Polyangium</taxon>
    </lineage>
</organism>
<keyword evidence="9" id="KW-0594">Phospholipid biosynthesis</keyword>
<name>A0A4U1JE09_9BACT</name>
<evidence type="ECO:0000256" key="10">
    <source>
        <dbReference type="ARBA" id="ARBA00023264"/>
    </source>
</evidence>
<keyword evidence="6" id="KW-1133">Transmembrane helix</keyword>
<dbReference type="InterPro" id="IPR000462">
    <property type="entry name" value="CDP-OH_P_trans"/>
</dbReference>
<evidence type="ECO:0000256" key="9">
    <source>
        <dbReference type="ARBA" id="ARBA00023209"/>
    </source>
</evidence>
<evidence type="ECO:0000313" key="12">
    <source>
        <dbReference type="EMBL" id="TKD09187.1"/>
    </source>
</evidence>
<comment type="similarity">
    <text evidence="2 11">Belongs to the CDP-alcohol phosphatidyltransferase class-I family.</text>
</comment>
<keyword evidence="13" id="KW-1185">Reference proteome</keyword>
<dbReference type="GO" id="GO:0016020">
    <property type="term" value="C:membrane"/>
    <property type="evidence" value="ECO:0007669"/>
    <property type="project" value="UniProtKB-SubCell"/>
</dbReference>
<evidence type="ECO:0000256" key="3">
    <source>
        <dbReference type="ARBA" id="ARBA00022516"/>
    </source>
</evidence>
<protein>
    <submittedName>
        <fullName evidence="12">CDP-alcohol phosphatidyltransferase family protein</fullName>
    </submittedName>
</protein>
<accession>A0A4U1JE09</accession>
<evidence type="ECO:0000256" key="5">
    <source>
        <dbReference type="ARBA" id="ARBA00022692"/>
    </source>
</evidence>
<evidence type="ECO:0000313" key="13">
    <source>
        <dbReference type="Proteomes" id="UP000309215"/>
    </source>
</evidence>
<reference evidence="12 13" key="1">
    <citation type="submission" date="2019-04" db="EMBL/GenBank/DDBJ databases">
        <authorList>
            <person name="Li Y."/>
            <person name="Wang J."/>
        </authorList>
    </citation>
    <scope>NUCLEOTIDE SEQUENCE [LARGE SCALE GENOMIC DNA]</scope>
    <source>
        <strain evidence="12 13">DSM 14668</strain>
    </source>
</reference>
<dbReference type="Gene3D" id="1.20.120.1760">
    <property type="match status" value="1"/>
</dbReference>
<evidence type="ECO:0000256" key="8">
    <source>
        <dbReference type="ARBA" id="ARBA00023136"/>
    </source>
</evidence>
<dbReference type="RefSeq" id="WP_136929296.1">
    <property type="nucleotide sequence ID" value="NZ_SSMQ01000011.1"/>
</dbReference>
<keyword evidence="3" id="KW-0444">Lipid biosynthesis</keyword>
<comment type="caution">
    <text evidence="12">The sequence shown here is derived from an EMBL/GenBank/DDBJ whole genome shotgun (WGS) entry which is preliminary data.</text>
</comment>
<keyword evidence="8" id="KW-0472">Membrane</keyword>
<dbReference type="PANTHER" id="PTHR14269:SF11">
    <property type="entry name" value="CDP-DIACYLGLYCEROL--GLYCEROL-3-PHOSPHATE 3-PHOSPHATIDYLTRANSFERASE"/>
    <property type="match status" value="1"/>
</dbReference>
<dbReference type="EMBL" id="SSMQ01000011">
    <property type="protein sequence ID" value="TKD09187.1"/>
    <property type="molecule type" value="Genomic_DNA"/>
</dbReference>
<dbReference type="PROSITE" id="PS00379">
    <property type="entry name" value="CDP_ALCOHOL_P_TRANSF"/>
    <property type="match status" value="1"/>
</dbReference>
<dbReference type="OrthoDB" id="9796672at2"/>
<keyword evidence="5" id="KW-0812">Transmembrane</keyword>
<dbReference type="InterPro" id="IPR043130">
    <property type="entry name" value="CDP-OH_PTrfase_TM_dom"/>
</dbReference>
<evidence type="ECO:0000256" key="2">
    <source>
        <dbReference type="ARBA" id="ARBA00010441"/>
    </source>
</evidence>
<dbReference type="GO" id="GO:0046474">
    <property type="term" value="P:glycerophospholipid biosynthetic process"/>
    <property type="evidence" value="ECO:0007669"/>
    <property type="project" value="TreeGrafter"/>
</dbReference>
<evidence type="ECO:0000256" key="4">
    <source>
        <dbReference type="ARBA" id="ARBA00022679"/>
    </source>
</evidence>